<reference evidence="1 2" key="1">
    <citation type="submission" date="2016-10" db="EMBL/GenBank/DDBJ databases">
        <authorList>
            <person name="de Groot N.N."/>
        </authorList>
    </citation>
    <scope>NUCLEOTIDE SEQUENCE [LARGE SCALE GENOMIC DNA]</scope>
    <source>
        <strain evidence="1 2">CGMCC 4.5506</strain>
    </source>
</reference>
<name>A0A1G6LGC8_9PSEU</name>
<dbReference type="GO" id="GO:0009446">
    <property type="term" value="P:putrescine biosynthetic process"/>
    <property type="evidence" value="ECO:0007669"/>
    <property type="project" value="InterPro"/>
</dbReference>
<dbReference type="InterPro" id="IPR007466">
    <property type="entry name" value="Peptidyl-Arg-deiminase_porph"/>
</dbReference>
<gene>
    <name evidence="1" type="ORF">SAMN05421630_10239</name>
</gene>
<dbReference type="EMBL" id="FMZE01000002">
    <property type="protein sequence ID" value="SDC42233.1"/>
    <property type="molecule type" value="Genomic_DNA"/>
</dbReference>
<evidence type="ECO:0000313" key="2">
    <source>
        <dbReference type="Proteomes" id="UP000199494"/>
    </source>
</evidence>
<proteinExistence type="predicted"/>
<dbReference type="RefSeq" id="WP_170140083.1">
    <property type="nucleotide sequence ID" value="NZ_CP016353.1"/>
</dbReference>
<dbReference type="PANTHER" id="PTHR31377:SF0">
    <property type="entry name" value="AGMATINE DEIMINASE-RELATED"/>
    <property type="match status" value="1"/>
</dbReference>
<protein>
    <submittedName>
        <fullName evidence="1">Agmatine deiminase</fullName>
    </submittedName>
</protein>
<dbReference type="GO" id="GO:0004668">
    <property type="term" value="F:protein-arginine deiminase activity"/>
    <property type="evidence" value="ECO:0007669"/>
    <property type="project" value="InterPro"/>
</dbReference>
<dbReference type="Gene3D" id="3.75.10.10">
    <property type="entry name" value="L-arginine/glycine Amidinotransferase, Chain A"/>
    <property type="match status" value="1"/>
</dbReference>
<sequence>MISTPAESERHDRCWLAWPARYDVWGELLPAVRDDIALLARTIARYEQVLLLARPEQAEAASVAVGRDVKVVPIPVDDLWIRDTGPTFALHDDEVVGVDFGFNGWGGRQSIVDDQHVARRLLDHAGVRRTATPMVIEQGGFEVDGAGTALATRGCLLNPNRNPGATEADVERELAALLGIRKVVWLDGAPGLDITDCHVDGLARFVRPGVVLVHQARPGTDPDWERVTERTLATLSTATDADGRPFTTIPLPEPGELRVGDPALLEQFVASYVNYYVAGGAVLMTSFGDRTADDHAAGVLCDCYPGRDVVALDLDVLMSGGGGIHCATRDEPA</sequence>
<dbReference type="SUPFAM" id="SSF55909">
    <property type="entry name" value="Pentein"/>
    <property type="match status" value="1"/>
</dbReference>
<dbReference type="STRING" id="530584.SAMN05421630_10239"/>
<dbReference type="AlphaFoldDB" id="A0A1G6LGC8"/>
<dbReference type="Proteomes" id="UP000199494">
    <property type="component" value="Unassembled WGS sequence"/>
</dbReference>
<evidence type="ECO:0000313" key="1">
    <source>
        <dbReference type="EMBL" id="SDC42233.1"/>
    </source>
</evidence>
<dbReference type="GO" id="GO:0047632">
    <property type="term" value="F:agmatine deiminase activity"/>
    <property type="evidence" value="ECO:0007669"/>
    <property type="project" value="TreeGrafter"/>
</dbReference>
<dbReference type="PANTHER" id="PTHR31377">
    <property type="entry name" value="AGMATINE DEIMINASE-RELATED"/>
    <property type="match status" value="1"/>
</dbReference>
<organism evidence="1 2">
    <name type="scientific">Prauserella marina</name>
    <dbReference type="NCBI Taxonomy" id="530584"/>
    <lineage>
        <taxon>Bacteria</taxon>
        <taxon>Bacillati</taxon>
        <taxon>Actinomycetota</taxon>
        <taxon>Actinomycetes</taxon>
        <taxon>Pseudonocardiales</taxon>
        <taxon>Pseudonocardiaceae</taxon>
        <taxon>Prauserella</taxon>
    </lineage>
</organism>
<accession>A0A1G6LGC8</accession>
<dbReference type="Pfam" id="PF04371">
    <property type="entry name" value="PAD_porph"/>
    <property type="match status" value="1"/>
</dbReference>
<keyword evidence="2" id="KW-1185">Reference proteome</keyword>